<evidence type="ECO:0000256" key="14">
    <source>
        <dbReference type="PIRSR" id="PIRSR601019-1"/>
    </source>
</evidence>
<evidence type="ECO:0000256" key="2">
    <source>
        <dbReference type="ARBA" id="ARBA00004123"/>
    </source>
</evidence>
<evidence type="ECO:0000256" key="7">
    <source>
        <dbReference type="ARBA" id="ARBA00022741"/>
    </source>
</evidence>
<dbReference type="InterPro" id="IPR036236">
    <property type="entry name" value="Znf_C2H2_sf"/>
</dbReference>
<dbReference type="PANTHER" id="PTHR10218:SF367">
    <property type="entry name" value="GUANINE NUCLEOTIDE-BINDING PROTEIN G(F) SUBUNIT ALPHA"/>
    <property type="match status" value="1"/>
</dbReference>
<dbReference type="AlphaFoldDB" id="A0A8S1BRY9"/>
<keyword evidence="13" id="KW-0539">Nucleus</keyword>
<evidence type="ECO:0000256" key="16">
    <source>
        <dbReference type="PROSITE-ProRule" id="PRU00042"/>
    </source>
</evidence>
<evidence type="ECO:0000256" key="17">
    <source>
        <dbReference type="SAM" id="MobiDB-lite"/>
    </source>
</evidence>
<dbReference type="SMART" id="SM00275">
    <property type="entry name" value="G_alpha"/>
    <property type="match status" value="1"/>
</dbReference>
<evidence type="ECO:0000256" key="1">
    <source>
        <dbReference type="ARBA" id="ARBA00003069"/>
    </source>
</evidence>
<feature type="domain" description="C2H2-type" evidence="18">
    <location>
        <begin position="154"/>
        <end position="182"/>
    </location>
</feature>
<evidence type="ECO:0000256" key="8">
    <source>
        <dbReference type="ARBA" id="ARBA00022771"/>
    </source>
</evidence>
<dbReference type="SUPFAM" id="SSF57667">
    <property type="entry name" value="beta-beta-alpha zinc fingers"/>
    <property type="match status" value="4"/>
</dbReference>
<dbReference type="GO" id="GO:0007606">
    <property type="term" value="P:sensory perception of chemical stimulus"/>
    <property type="evidence" value="ECO:0007669"/>
    <property type="project" value="TreeGrafter"/>
</dbReference>
<dbReference type="GO" id="GO:0003924">
    <property type="term" value="F:GTPase activity"/>
    <property type="evidence" value="ECO:0007669"/>
    <property type="project" value="InterPro"/>
</dbReference>
<evidence type="ECO:0000256" key="10">
    <source>
        <dbReference type="ARBA" id="ARBA00022842"/>
    </source>
</evidence>
<evidence type="ECO:0000256" key="6">
    <source>
        <dbReference type="ARBA" id="ARBA00022737"/>
    </source>
</evidence>
<comment type="subunit">
    <text evidence="4">G proteins are composed of 3 units; alpha, beta and gamma. The alpha chain contains the guanine nucleotide binding site.</text>
</comment>
<dbReference type="Pfam" id="PF00096">
    <property type="entry name" value="zf-C2H2"/>
    <property type="match status" value="1"/>
</dbReference>
<comment type="similarity">
    <text evidence="3">Belongs to the G-alpha family.</text>
</comment>
<evidence type="ECO:0000256" key="12">
    <source>
        <dbReference type="ARBA" id="ARBA00023224"/>
    </source>
</evidence>
<feature type="region of interest" description="Disordered" evidence="17">
    <location>
        <begin position="246"/>
        <end position="267"/>
    </location>
</feature>
<dbReference type="PROSITE" id="PS00028">
    <property type="entry name" value="ZINC_FINGER_C2H2_1"/>
    <property type="match status" value="9"/>
</dbReference>
<evidence type="ECO:0000259" key="18">
    <source>
        <dbReference type="PROSITE" id="PS50157"/>
    </source>
</evidence>
<dbReference type="FunFam" id="3.30.160.60:FF:000065">
    <property type="entry name" value="B-cell CLL/lymphoma 6, member B"/>
    <property type="match status" value="1"/>
</dbReference>
<keyword evidence="9" id="KW-0862">Zinc</keyword>
<dbReference type="FunFam" id="3.40.50.300:FF:000720">
    <property type="entry name" value="Guanine nucleotide-binding protein G(k) subunit alpha"/>
    <property type="match status" value="1"/>
</dbReference>
<evidence type="ECO:0000256" key="9">
    <source>
        <dbReference type="ARBA" id="ARBA00022833"/>
    </source>
</evidence>
<feature type="binding site" evidence="14">
    <location>
        <begin position="717"/>
        <end position="718"/>
    </location>
    <ligand>
        <name>GTP</name>
        <dbReference type="ChEBI" id="CHEBI:37565"/>
    </ligand>
</feature>
<feature type="domain" description="C2H2-type" evidence="18">
    <location>
        <begin position="184"/>
        <end position="212"/>
    </location>
</feature>
<dbReference type="SUPFAM" id="SSF52540">
    <property type="entry name" value="P-loop containing nucleoside triphosphate hydrolases"/>
    <property type="match status" value="1"/>
</dbReference>
<dbReference type="GO" id="GO:0005634">
    <property type="term" value="C:nucleus"/>
    <property type="evidence" value="ECO:0007669"/>
    <property type="project" value="UniProtKB-SubCell"/>
</dbReference>
<feature type="binding site" evidence="14">
    <location>
        <begin position="775"/>
        <end position="779"/>
    </location>
    <ligand>
        <name>GTP</name>
        <dbReference type="ChEBI" id="CHEBI:37565"/>
    </ligand>
</feature>
<reference evidence="19 20" key="1">
    <citation type="submission" date="2020-04" db="EMBL/GenBank/DDBJ databases">
        <authorList>
            <person name="Wallbank WR R."/>
            <person name="Pardo Diaz C."/>
            <person name="Kozak K."/>
            <person name="Martin S."/>
            <person name="Jiggins C."/>
            <person name="Moest M."/>
            <person name="Warren A I."/>
            <person name="Byers J.R.P. K."/>
            <person name="Montejo-Kovacevich G."/>
            <person name="Yen C E."/>
        </authorList>
    </citation>
    <scope>NUCLEOTIDE SEQUENCE [LARGE SCALE GENOMIC DNA]</scope>
</reference>
<dbReference type="PANTHER" id="PTHR10218">
    <property type="entry name" value="GTP-BINDING PROTEIN ALPHA SUBUNIT"/>
    <property type="match status" value="1"/>
</dbReference>
<feature type="binding site" evidence="14">
    <location>
        <begin position="742"/>
        <end position="748"/>
    </location>
    <ligand>
        <name>GTP</name>
        <dbReference type="ChEBI" id="CHEBI:37565"/>
    </ligand>
</feature>
<dbReference type="FunFam" id="3.30.160.60:FF:000145">
    <property type="entry name" value="Zinc finger protein 574"/>
    <property type="match status" value="1"/>
</dbReference>
<keyword evidence="6" id="KW-0677">Repeat</keyword>
<keyword evidence="11 14" id="KW-0342">GTP-binding</keyword>
<dbReference type="Gene3D" id="3.40.50.300">
    <property type="entry name" value="P-loop containing nucleotide triphosphate hydrolases"/>
    <property type="match status" value="1"/>
</dbReference>
<dbReference type="Gene3D" id="3.30.160.60">
    <property type="entry name" value="Classic Zinc Finger"/>
    <property type="match status" value="6"/>
</dbReference>
<feature type="compositionally biased region" description="Polar residues" evidence="17">
    <location>
        <begin position="254"/>
        <end position="267"/>
    </location>
</feature>
<dbReference type="GO" id="GO:0005834">
    <property type="term" value="C:heterotrimeric G-protein complex"/>
    <property type="evidence" value="ECO:0007669"/>
    <property type="project" value="TreeGrafter"/>
</dbReference>
<comment type="subcellular location">
    <subcellularLocation>
        <location evidence="2">Nucleus</location>
    </subcellularLocation>
</comment>
<comment type="function">
    <text evidence="1">Guanine nucleotide-binding proteins (G proteins) are involved as modulators or transducers in various transmembrane signaling systems.</text>
</comment>
<feature type="domain" description="C2H2-type" evidence="18">
    <location>
        <begin position="275"/>
        <end position="298"/>
    </location>
</feature>
<dbReference type="PROSITE" id="PS51882">
    <property type="entry name" value="G_ALPHA"/>
    <property type="match status" value="1"/>
</dbReference>
<evidence type="ECO:0000313" key="20">
    <source>
        <dbReference type="Proteomes" id="UP000494256"/>
    </source>
</evidence>
<dbReference type="Pfam" id="PF00503">
    <property type="entry name" value="G-alpha"/>
    <property type="match status" value="1"/>
</dbReference>
<evidence type="ECO:0000256" key="11">
    <source>
        <dbReference type="ARBA" id="ARBA00023134"/>
    </source>
</evidence>
<feature type="domain" description="C2H2-type" evidence="18">
    <location>
        <begin position="365"/>
        <end position="388"/>
    </location>
</feature>
<dbReference type="GO" id="GO:0005737">
    <property type="term" value="C:cytoplasm"/>
    <property type="evidence" value="ECO:0007669"/>
    <property type="project" value="TreeGrafter"/>
</dbReference>
<name>A0A8S1BRY9_ARCPL</name>
<proteinExistence type="inferred from homology"/>
<organism evidence="19 20">
    <name type="scientific">Arctia plantaginis</name>
    <name type="common">Wood tiger moth</name>
    <name type="synonym">Phalaena plantaginis</name>
    <dbReference type="NCBI Taxonomy" id="874455"/>
    <lineage>
        <taxon>Eukaryota</taxon>
        <taxon>Metazoa</taxon>
        <taxon>Ecdysozoa</taxon>
        <taxon>Arthropoda</taxon>
        <taxon>Hexapoda</taxon>
        <taxon>Insecta</taxon>
        <taxon>Pterygota</taxon>
        <taxon>Neoptera</taxon>
        <taxon>Endopterygota</taxon>
        <taxon>Lepidoptera</taxon>
        <taxon>Glossata</taxon>
        <taxon>Ditrysia</taxon>
        <taxon>Noctuoidea</taxon>
        <taxon>Erebidae</taxon>
        <taxon>Arctiinae</taxon>
        <taxon>Arctia</taxon>
    </lineage>
</organism>
<dbReference type="GO" id="GO:0005525">
    <property type="term" value="F:GTP binding"/>
    <property type="evidence" value="ECO:0007669"/>
    <property type="project" value="UniProtKB-KW"/>
</dbReference>
<dbReference type="PROSITE" id="PS50157">
    <property type="entry name" value="ZINC_FINGER_C2H2_2"/>
    <property type="match status" value="7"/>
</dbReference>
<keyword evidence="7 14" id="KW-0547">Nucleotide-binding</keyword>
<dbReference type="GO" id="GO:0007191">
    <property type="term" value="P:adenylate cyclase-activating dopamine receptor signaling pathway"/>
    <property type="evidence" value="ECO:0007669"/>
    <property type="project" value="TreeGrafter"/>
</dbReference>
<evidence type="ECO:0000256" key="4">
    <source>
        <dbReference type="ARBA" id="ARBA00011356"/>
    </source>
</evidence>
<dbReference type="FunFam" id="1.10.400.10:FF:000010">
    <property type="entry name" value="Guanine nucleotide-binding protein alpha-13 subunit"/>
    <property type="match status" value="1"/>
</dbReference>
<keyword evidence="5 15" id="KW-0479">Metal-binding</keyword>
<comment type="caution">
    <text evidence="19">The sequence shown here is derived from an EMBL/GenBank/DDBJ whole genome shotgun (WGS) entry which is preliminary data.</text>
</comment>
<dbReference type="InterPro" id="IPR001019">
    <property type="entry name" value="Gprotein_alpha_su"/>
</dbReference>
<feature type="binding site" evidence="15">
    <location>
        <position position="748"/>
    </location>
    <ligand>
        <name>Mg(2+)</name>
        <dbReference type="ChEBI" id="CHEBI:18420"/>
    </ligand>
</feature>
<evidence type="ECO:0000256" key="5">
    <source>
        <dbReference type="ARBA" id="ARBA00022723"/>
    </source>
</evidence>
<feature type="binding site" evidence="14">
    <location>
        <begin position="844"/>
        <end position="847"/>
    </location>
    <ligand>
        <name>GTP</name>
        <dbReference type="ChEBI" id="CHEBI:37565"/>
    </ligand>
</feature>
<dbReference type="GO" id="GO:0001664">
    <property type="term" value="F:G protein-coupled receptor binding"/>
    <property type="evidence" value="ECO:0007669"/>
    <property type="project" value="TreeGrafter"/>
</dbReference>
<dbReference type="CDD" id="cd00066">
    <property type="entry name" value="G-alpha"/>
    <property type="match status" value="1"/>
</dbReference>
<feature type="binding site" evidence="15">
    <location>
        <position position="615"/>
    </location>
    <ligand>
        <name>Mg(2+)</name>
        <dbReference type="ChEBI" id="CHEBI:18420"/>
    </ligand>
</feature>
<keyword evidence="10 15" id="KW-0460">Magnesium</keyword>
<evidence type="ECO:0000256" key="15">
    <source>
        <dbReference type="PIRSR" id="PIRSR601019-2"/>
    </source>
</evidence>
<evidence type="ECO:0000256" key="3">
    <source>
        <dbReference type="ARBA" id="ARBA00005804"/>
    </source>
</evidence>
<feature type="domain" description="C2H2-type" evidence="18">
    <location>
        <begin position="337"/>
        <end position="364"/>
    </location>
</feature>
<dbReference type="InterPro" id="IPR013087">
    <property type="entry name" value="Znf_C2H2_type"/>
</dbReference>
<evidence type="ECO:0000313" key="19">
    <source>
        <dbReference type="EMBL" id="CAB3262077.1"/>
    </source>
</evidence>
<dbReference type="OrthoDB" id="7457990at2759"/>
<dbReference type="SMART" id="SM00355">
    <property type="entry name" value="ZnF_C2H2"/>
    <property type="match status" value="9"/>
</dbReference>
<feature type="domain" description="C2H2-type" evidence="18">
    <location>
        <begin position="61"/>
        <end position="88"/>
    </location>
</feature>
<dbReference type="InterPro" id="IPR027417">
    <property type="entry name" value="P-loop_NTPase"/>
</dbReference>
<dbReference type="GO" id="GO:0008270">
    <property type="term" value="F:zinc ion binding"/>
    <property type="evidence" value="ECO:0007669"/>
    <property type="project" value="UniProtKB-KW"/>
</dbReference>
<sequence>MTVQLSPTSGLVRHTVQIIESPKLSKPIKRQVSNEVGEPLLSQLADEARALIRVVEIEKAFRCEYCEDVFYLESGLNNHRVIHKGVKNPFTCHICKVSFATYSRCTTHKTTHGFYKRSLADAKKQADGSTQKDTEPPSATGILGYGDFPVVKHFLCEDCGRSYLHWTYLQVHRRMKHANENFLYKCNQCEMTFPNSWSMAYHRKKVHGKTGPDDPGTSNKTAREDYRIPCRDCEEVLPNKTALYKHRKKEHSDGNVSATRANNPQGTFSGERISNACTHCPATFTHAPDLHKHVKEVHQQAGWCARRPHVCPVCGHAFRTVSMRNEHLRVHTGERPFPCDVCGVAFRRSTAMRNHRLIHSGVRAWACGRCPKRFRIRSDLRTHLRLKHPATLLVFEMEGLNPSPDEVMKHLAMHNISHDKVIEITKISFAKGSTGVVPNSARALSALGDVPRAHVPCAKPAPAPLRNALDEFQPARRGRGIAKNPRRPKILQRGVCSQQESSAYPLPVNVGGEEIPELNLQLLLRDGVLVNGNQMVQLQLDDPMLLDNCDFIANTSILRYYCYQIYIMRLIPCMRGTDEDEDHSKQIDREIKNWIKTYNEAIKLLLLGTGESGKTTIIKQMKILHVQGFSLKERAEKAVHIRHNVHESIYDILSNMPALSIPLQNPKNIQSQHYILKWGPSGPLEYTEVYFDHVRALWRDGGVRECFKRANEYQLIDSAEYFLDRIDLIEKPDYVPSDADILRCRQKTTGIQKIEFKVKVPKSMHGGVQDFWMFDVGGQRGERKKWIQVFEGINAIWFLVACSDFDQTLREDNTQNRLKEALELFGDVWQSRFLLEAGLIVFLNKQDLLEAKVSQGRSIAPYFPQYGQFSAAGDEYTRTKMFIKSLFMEILTKKRERRQPNASERFIVGEATRSRECYFHFTTATDTDNVRTVFRDVHQIILTQLLNNIGVY</sequence>
<protein>
    <recommendedName>
        <fullName evidence="18">C2H2-type domain-containing protein</fullName>
    </recommendedName>
</protein>
<keyword evidence="8 16" id="KW-0863">Zinc-finger</keyword>
<feature type="domain" description="C2H2-type" evidence="18">
    <location>
        <begin position="309"/>
        <end position="336"/>
    </location>
</feature>
<feature type="binding site" evidence="14">
    <location>
        <position position="924"/>
    </location>
    <ligand>
        <name>GTP</name>
        <dbReference type="ChEBI" id="CHEBI:37565"/>
    </ligand>
</feature>
<dbReference type="Gene3D" id="1.10.400.10">
    <property type="entry name" value="GI Alpha 1, domain 2-like"/>
    <property type="match status" value="1"/>
</dbReference>
<accession>A0A8S1BRY9</accession>
<gene>
    <name evidence="19" type="ORF">APLA_LOCUS17541</name>
</gene>
<dbReference type="EMBL" id="CADEBD010001048">
    <property type="protein sequence ID" value="CAB3262077.1"/>
    <property type="molecule type" value="Genomic_DNA"/>
</dbReference>
<dbReference type="InterPro" id="IPR011025">
    <property type="entry name" value="GproteinA_insert"/>
</dbReference>
<dbReference type="GO" id="GO:0031683">
    <property type="term" value="F:G-protein beta/gamma-subunit complex binding"/>
    <property type="evidence" value="ECO:0007669"/>
    <property type="project" value="InterPro"/>
</dbReference>
<evidence type="ECO:0000256" key="13">
    <source>
        <dbReference type="ARBA" id="ARBA00023242"/>
    </source>
</evidence>
<keyword evidence="12" id="KW-0807">Transducer</keyword>
<feature type="binding site" evidence="14">
    <location>
        <begin position="611"/>
        <end position="616"/>
    </location>
    <ligand>
        <name>GTP</name>
        <dbReference type="ChEBI" id="CHEBI:37565"/>
    </ligand>
</feature>
<dbReference type="Proteomes" id="UP000494256">
    <property type="component" value="Unassembled WGS sequence"/>
</dbReference>
<dbReference type="PRINTS" id="PR00318">
    <property type="entry name" value="GPROTEINA"/>
</dbReference>
<dbReference type="SUPFAM" id="SSF47895">
    <property type="entry name" value="Transducin (alpha subunit), insertion domain"/>
    <property type="match status" value="1"/>
</dbReference>